<feature type="transmembrane region" description="Helical" evidence="1">
    <location>
        <begin position="360"/>
        <end position="379"/>
    </location>
</feature>
<organism evidence="2 3">
    <name type="scientific">Lichenicoccus roseus</name>
    <dbReference type="NCBI Taxonomy" id="2683649"/>
    <lineage>
        <taxon>Bacteria</taxon>
        <taxon>Pseudomonadati</taxon>
        <taxon>Pseudomonadota</taxon>
        <taxon>Alphaproteobacteria</taxon>
        <taxon>Acetobacterales</taxon>
        <taxon>Acetobacteraceae</taxon>
        <taxon>Lichenicoccus</taxon>
    </lineage>
</organism>
<dbReference type="GO" id="GO:0016740">
    <property type="term" value="F:transferase activity"/>
    <property type="evidence" value="ECO:0007669"/>
    <property type="project" value="UniProtKB-KW"/>
</dbReference>
<reference evidence="2 3" key="1">
    <citation type="submission" date="2019-05" db="EMBL/GenBank/DDBJ databases">
        <authorList>
            <person name="Pankratov T."/>
            <person name="Grouzdev D."/>
        </authorList>
    </citation>
    <scope>NUCLEOTIDE SEQUENCE [LARGE SCALE GENOMIC DNA]</scope>
    <source>
        <strain evidence="2 3">KEBCLARHB70R</strain>
    </source>
</reference>
<feature type="transmembrane region" description="Helical" evidence="1">
    <location>
        <begin position="333"/>
        <end position="354"/>
    </location>
</feature>
<keyword evidence="3" id="KW-1185">Reference proteome</keyword>
<proteinExistence type="predicted"/>
<feature type="transmembrane region" description="Helical" evidence="1">
    <location>
        <begin position="163"/>
        <end position="186"/>
    </location>
</feature>
<keyword evidence="2" id="KW-0808">Transferase</keyword>
<protein>
    <submittedName>
        <fullName evidence="2">Glycosyltransferase family 39 protein</fullName>
    </submittedName>
</protein>
<dbReference type="OrthoDB" id="7265336at2"/>
<name>A0A5R9J9Z5_9PROT</name>
<feature type="transmembrane region" description="Helical" evidence="1">
    <location>
        <begin position="386"/>
        <end position="405"/>
    </location>
</feature>
<accession>A0A5R9J9Z5</accession>
<feature type="transmembrane region" description="Helical" evidence="1">
    <location>
        <begin position="115"/>
        <end position="132"/>
    </location>
</feature>
<dbReference type="EMBL" id="VCDI01000001">
    <property type="protein sequence ID" value="TLU74444.1"/>
    <property type="molecule type" value="Genomic_DNA"/>
</dbReference>
<gene>
    <name evidence="2" type="ORF">FE263_04480</name>
</gene>
<feature type="transmembrane region" description="Helical" evidence="1">
    <location>
        <begin position="236"/>
        <end position="259"/>
    </location>
</feature>
<evidence type="ECO:0000313" key="2">
    <source>
        <dbReference type="EMBL" id="TLU74444.1"/>
    </source>
</evidence>
<keyword evidence="1" id="KW-0812">Transmembrane</keyword>
<evidence type="ECO:0000313" key="3">
    <source>
        <dbReference type="Proteomes" id="UP000305654"/>
    </source>
</evidence>
<sequence>MQRVFTGMLSSHDRRNGGIVLAMLVALIILVASAWSRGTEYDEDYSVFIAAGGPRPAWPATVFTPVEVQHVFSGHSTMQSIAEDLRRTDVHPPLYFWTVAAWRGVFGTSLFETRLFSVLCSLGALVGVAVLARLSGVPPVAAVLLTVGCYGFAYTGSIARGFALAQLCVIWGAVMVLRASLVVSALPRRSSSAPAMIGLALAAGLVLGLASFTNYLAAFGGAGALCWLLLTQWRRVAVWLAAGIGFCAVLPLDLYFFIAQRSSRTGQFPPFHLVPSLVRLGKYSAANIFGGLPLYAGHLGGILLGGILVLAMFALLLLIALRWSRIGTGRARLLLAMTAVATPVGLLLLGFVFNNTPIELRYVAFATPFLALLLAGSLASLPGRAGYAVLAAVLCIQAAALLGMMTRPETMQPQAQTARSAARLERAGALVLVPYGNDGVGVLAAFVREAPPSMHMLVVGPGADPAVLRHRVGNASRVILVMLGLDGDSKATLPQMEHAFEGVSCWTQGPTGFDTIAFDRAPSC</sequence>
<keyword evidence="1" id="KW-1133">Transmembrane helix</keyword>
<evidence type="ECO:0000256" key="1">
    <source>
        <dbReference type="SAM" id="Phobius"/>
    </source>
</evidence>
<keyword evidence="1" id="KW-0472">Membrane</keyword>
<dbReference type="AlphaFoldDB" id="A0A5R9J9Z5"/>
<feature type="transmembrane region" description="Helical" evidence="1">
    <location>
        <begin position="302"/>
        <end position="321"/>
    </location>
</feature>
<comment type="caution">
    <text evidence="2">The sequence shown here is derived from an EMBL/GenBank/DDBJ whole genome shotgun (WGS) entry which is preliminary data.</text>
</comment>
<feature type="transmembrane region" description="Helical" evidence="1">
    <location>
        <begin position="198"/>
        <end position="230"/>
    </location>
</feature>
<dbReference type="RefSeq" id="WP_138324694.1">
    <property type="nucleotide sequence ID" value="NZ_VCDI01000001.1"/>
</dbReference>
<dbReference type="Proteomes" id="UP000305654">
    <property type="component" value="Unassembled WGS sequence"/>
</dbReference>
<feature type="transmembrane region" description="Helical" evidence="1">
    <location>
        <begin position="18"/>
        <end position="36"/>
    </location>
</feature>